<sequence length="280" mass="29569">MGPPGRAIVATAGLLPADEAALRRAIDELRRSSLAMRLTALIGRQLGAISLAVPSQFTEAVNKSAEAAIRSAMAVALRSLATAEKRDRRRLHRSVATLAGAAGGAIGLAGLPFELPFTTTVMLRSIADIALSEGEDLSDPDVAIACLEVFALGSEQQHPADSIESGSALDTGYFAVRVLLAKSITQSAKRFLQSGLTDQAAPLLVRLITQISARFGLVVSQKLAAQSIPIIGAASGAAINYAFVDHFQTLARGHFTVRRLERIYGAAQVRVEYDRLAAQI</sequence>
<dbReference type="EMBL" id="PDZR01000004">
    <property type="protein sequence ID" value="PNG26954.1"/>
    <property type="molecule type" value="Genomic_DNA"/>
</dbReference>
<protein>
    <submittedName>
        <fullName evidence="2">Peptidase</fullName>
    </submittedName>
</protein>
<dbReference type="PANTHER" id="PTHR41260">
    <property type="entry name" value="PROTEIN ECSC"/>
    <property type="match status" value="1"/>
</dbReference>
<dbReference type="OrthoDB" id="1238772at2"/>
<keyword evidence="1" id="KW-0812">Transmembrane</keyword>
<reference evidence="2 3" key="1">
    <citation type="submission" date="2017-10" db="EMBL/GenBank/DDBJ databases">
        <title>Genome announcement of Methylocella silvestris TVC from permafrost.</title>
        <authorList>
            <person name="Wang J."/>
            <person name="Geng K."/>
            <person name="Ul-Haque F."/>
            <person name="Crombie A.T."/>
            <person name="Street L.E."/>
            <person name="Wookey P.A."/>
            <person name="Murrell J.C."/>
            <person name="Pratscher J."/>
        </authorList>
    </citation>
    <scope>NUCLEOTIDE SEQUENCE [LARGE SCALE GENOMIC DNA]</scope>
    <source>
        <strain evidence="2 3">TVC</strain>
    </source>
</reference>
<proteinExistence type="predicted"/>
<evidence type="ECO:0000313" key="2">
    <source>
        <dbReference type="EMBL" id="PNG26954.1"/>
    </source>
</evidence>
<evidence type="ECO:0000313" key="3">
    <source>
        <dbReference type="Proteomes" id="UP000236286"/>
    </source>
</evidence>
<dbReference type="PANTHER" id="PTHR41260:SF1">
    <property type="entry name" value="PROTEIN ECSC"/>
    <property type="match status" value="1"/>
</dbReference>
<dbReference type="AlphaFoldDB" id="A0A2J7TJL1"/>
<organism evidence="2 3">
    <name type="scientific">Methylocella silvestris</name>
    <dbReference type="NCBI Taxonomy" id="199596"/>
    <lineage>
        <taxon>Bacteria</taxon>
        <taxon>Pseudomonadati</taxon>
        <taxon>Pseudomonadota</taxon>
        <taxon>Alphaproteobacteria</taxon>
        <taxon>Hyphomicrobiales</taxon>
        <taxon>Beijerinckiaceae</taxon>
        <taxon>Methylocella</taxon>
    </lineage>
</organism>
<comment type="caution">
    <text evidence="2">The sequence shown here is derived from an EMBL/GenBank/DDBJ whole genome shotgun (WGS) entry which is preliminary data.</text>
</comment>
<accession>A0A2J7TJL1</accession>
<evidence type="ECO:0000256" key="1">
    <source>
        <dbReference type="SAM" id="Phobius"/>
    </source>
</evidence>
<dbReference type="Pfam" id="PF12787">
    <property type="entry name" value="EcsC"/>
    <property type="match status" value="1"/>
</dbReference>
<keyword evidence="1" id="KW-1133">Transmembrane helix</keyword>
<feature type="transmembrane region" description="Helical" evidence="1">
    <location>
        <begin position="95"/>
        <end position="113"/>
    </location>
</feature>
<keyword evidence="1" id="KW-0472">Membrane</keyword>
<dbReference type="Proteomes" id="UP000236286">
    <property type="component" value="Unassembled WGS sequence"/>
</dbReference>
<dbReference type="InterPro" id="IPR024787">
    <property type="entry name" value="EcsC"/>
</dbReference>
<name>A0A2J7TJL1_METSI</name>
<gene>
    <name evidence="2" type="ORF">CR492_05750</name>
</gene>